<evidence type="ECO:0000256" key="1">
    <source>
        <dbReference type="ARBA" id="ARBA00001947"/>
    </source>
</evidence>
<dbReference type="GO" id="GO:0006364">
    <property type="term" value="P:rRNA processing"/>
    <property type="evidence" value="ECO:0007669"/>
    <property type="project" value="InterPro"/>
</dbReference>
<dbReference type="InterPro" id="IPR020549">
    <property type="entry name" value="YbeY_CS"/>
</dbReference>
<organism evidence="8">
    <name type="scientific">marine sediment metagenome</name>
    <dbReference type="NCBI Taxonomy" id="412755"/>
    <lineage>
        <taxon>unclassified sequences</taxon>
        <taxon>metagenomes</taxon>
        <taxon>ecological metagenomes</taxon>
    </lineage>
</organism>
<dbReference type="AlphaFoldDB" id="A0A0F9JTE9"/>
<sequence length="147" mass="16720">MVEIANLQKHYEINKSKIRKVVKVVLNKEVKSAKLSIAFVDNEEIKRLNERFLGSNEVTDVIAFPLNNKEDILSGEIVISVETAVEVANRKKSNVEGEIILYLVHGILHLLGHNDKNKKNAKIMHEKESEILAFLGYNVPEVEDEFL</sequence>
<protein>
    <submittedName>
        <fullName evidence="8">Uncharacterized protein</fullName>
    </submittedName>
</protein>
<dbReference type="GO" id="GO:0004519">
    <property type="term" value="F:endonuclease activity"/>
    <property type="evidence" value="ECO:0007669"/>
    <property type="project" value="UniProtKB-KW"/>
</dbReference>
<keyword evidence="4" id="KW-0479">Metal-binding</keyword>
<keyword evidence="7" id="KW-0862">Zinc</keyword>
<keyword evidence="5" id="KW-0255">Endonuclease</keyword>
<keyword evidence="6" id="KW-0378">Hydrolase</keyword>
<evidence type="ECO:0000256" key="5">
    <source>
        <dbReference type="ARBA" id="ARBA00022759"/>
    </source>
</evidence>
<dbReference type="GO" id="GO:0046872">
    <property type="term" value="F:metal ion binding"/>
    <property type="evidence" value="ECO:0007669"/>
    <property type="project" value="UniProtKB-KW"/>
</dbReference>
<keyword evidence="3" id="KW-0540">Nuclease</keyword>
<dbReference type="InterPro" id="IPR002036">
    <property type="entry name" value="YbeY"/>
</dbReference>
<dbReference type="InterPro" id="IPR023091">
    <property type="entry name" value="MetalPrtase_cat_dom_sf_prd"/>
</dbReference>
<dbReference type="HAMAP" id="MF_00009">
    <property type="entry name" value="Endoribonucl_YbeY"/>
    <property type="match status" value="1"/>
</dbReference>
<proteinExistence type="inferred from homology"/>
<evidence type="ECO:0000256" key="4">
    <source>
        <dbReference type="ARBA" id="ARBA00022723"/>
    </source>
</evidence>
<evidence type="ECO:0000256" key="6">
    <source>
        <dbReference type="ARBA" id="ARBA00022801"/>
    </source>
</evidence>
<dbReference type="SUPFAM" id="SSF55486">
    <property type="entry name" value="Metalloproteases ('zincins'), catalytic domain"/>
    <property type="match status" value="1"/>
</dbReference>
<dbReference type="PROSITE" id="PS01306">
    <property type="entry name" value="UPF0054"/>
    <property type="match status" value="1"/>
</dbReference>
<evidence type="ECO:0000313" key="8">
    <source>
        <dbReference type="EMBL" id="KKM73104.1"/>
    </source>
</evidence>
<reference evidence="8" key="1">
    <citation type="journal article" date="2015" name="Nature">
        <title>Complex archaea that bridge the gap between prokaryotes and eukaryotes.</title>
        <authorList>
            <person name="Spang A."/>
            <person name="Saw J.H."/>
            <person name="Jorgensen S.L."/>
            <person name="Zaremba-Niedzwiedzka K."/>
            <person name="Martijn J."/>
            <person name="Lind A.E."/>
            <person name="van Eijk R."/>
            <person name="Schleper C."/>
            <person name="Guy L."/>
            <person name="Ettema T.J."/>
        </authorList>
    </citation>
    <scope>NUCLEOTIDE SEQUENCE</scope>
</reference>
<dbReference type="NCBIfam" id="TIGR00043">
    <property type="entry name" value="rRNA maturation RNase YbeY"/>
    <property type="match status" value="1"/>
</dbReference>
<name>A0A0F9JTE9_9ZZZZ</name>
<comment type="cofactor">
    <cofactor evidence="1">
        <name>Zn(2+)</name>
        <dbReference type="ChEBI" id="CHEBI:29105"/>
    </cofactor>
</comment>
<evidence type="ECO:0000256" key="3">
    <source>
        <dbReference type="ARBA" id="ARBA00022722"/>
    </source>
</evidence>
<dbReference type="PANTHER" id="PTHR46986:SF1">
    <property type="entry name" value="ENDORIBONUCLEASE YBEY, CHLOROPLASTIC"/>
    <property type="match status" value="1"/>
</dbReference>
<dbReference type="Gene3D" id="3.40.390.30">
    <property type="entry name" value="Metalloproteases ('zincins'), catalytic domain"/>
    <property type="match status" value="1"/>
</dbReference>
<dbReference type="Pfam" id="PF02130">
    <property type="entry name" value="YbeY"/>
    <property type="match status" value="1"/>
</dbReference>
<gene>
    <name evidence="8" type="ORF">LCGC14_1413810</name>
</gene>
<dbReference type="PANTHER" id="PTHR46986">
    <property type="entry name" value="ENDORIBONUCLEASE YBEY, CHLOROPLASTIC"/>
    <property type="match status" value="1"/>
</dbReference>
<evidence type="ECO:0000256" key="7">
    <source>
        <dbReference type="ARBA" id="ARBA00022833"/>
    </source>
</evidence>
<accession>A0A0F9JTE9</accession>
<comment type="caution">
    <text evidence="8">The sequence shown here is derived from an EMBL/GenBank/DDBJ whole genome shotgun (WGS) entry which is preliminary data.</text>
</comment>
<dbReference type="EMBL" id="LAZR01009359">
    <property type="protein sequence ID" value="KKM73104.1"/>
    <property type="molecule type" value="Genomic_DNA"/>
</dbReference>
<evidence type="ECO:0000256" key="2">
    <source>
        <dbReference type="ARBA" id="ARBA00010875"/>
    </source>
</evidence>
<dbReference type="GO" id="GO:0004222">
    <property type="term" value="F:metalloendopeptidase activity"/>
    <property type="evidence" value="ECO:0007669"/>
    <property type="project" value="InterPro"/>
</dbReference>
<comment type="similarity">
    <text evidence="2">Belongs to the endoribonuclease YbeY family.</text>
</comment>